<accession>A0A061QM09</accession>
<sequence>HLSCSAPVIRHMLLQTLLLCFLFSSIKSFGASILASNTVNLEKVLGILFTETMLEKGLFEYGKVVARFKQDKARRGNKARQNTQDTSHILSHNKIENLKVKNTAIGINKTYVALSSQRIELIEVKFGPNLVSLPNASDMKRDLLVFVLFAFWAQTHSQPGLS</sequence>
<feature type="non-terminal residue" evidence="2">
    <location>
        <position position="1"/>
    </location>
</feature>
<protein>
    <submittedName>
        <fullName evidence="2">Uncharacterized protein</fullName>
    </submittedName>
</protein>
<organism evidence="2">
    <name type="scientific">Tetraselmis sp. GSL018</name>
    <dbReference type="NCBI Taxonomy" id="582737"/>
    <lineage>
        <taxon>Eukaryota</taxon>
        <taxon>Viridiplantae</taxon>
        <taxon>Chlorophyta</taxon>
        <taxon>core chlorophytes</taxon>
        <taxon>Chlorodendrophyceae</taxon>
        <taxon>Chlorodendrales</taxon>
        <taxon>Chlorodendraceae</taxon>
        <taxon>Tetraselmis</taxon>
    </lineage>
</organism>
<proteinExistence type="predicted"/>
<name>A0A061QM09_9CHLO</name>
<dbReference type="EMBL" id="GBEZ01025418">
    <property type="protein sequence ID" value="JAC61667.1"/>
    <property type="molecule type" value="Transcribed_RNA"/>
</dbReference>
<dbReference type="AlphaFoldDB" id="A0A061QM09"/>
<evidence type="ECO:0000256" key="1">
    <source>
        <dbReference type="SAM" id="SignalP"/>
    </source>
</evidence>
<feature type="chain" id="PRO_5001605176" evidence="1">
    <location>
        <begin position="29"/>
        <end position="162"/>
    </location>
</feature>
<evidence type="ECO:0000313" key="2">
    <source>
        <dbReference type="EMBL" id="JAC61667.1"/>
    </source>
</evidence>
<feature type="signal peptide" evidence="1">
    <location>
        <begin position="1"/>
        <end position="28"/>
    </location>
</feature>
<reference evidence="2" key="1">
    <citation type="submission" date="2014-05" db="EMBL/GenBank/DDBJ databases">
        <title>The transcriptome of the halophilic microalga Tetraselmis sp. GSL018 isolated from the Great Salt Lake, Utah.</title>
        <authorList>
            <person name="Jinkerson R.E."/>
            <person name="D'Adamo S."/>
            <person name="Posewitz M.C."/>
        </authorList>
    </citation>
    <scope>NUCLEOTIDE SEQUENCE</scope>
    <source>
        <strain evidence="2">GSL018</strain>
    </source>
</reference>
<gene>
    <name evidence="2" type="ORF">TSPGSL018_25590</name>
</gene>
<keyword evidence="1" id="KW-0732">Signal</keyword>